<evidence type="ECO:0000256" key="2">
    <source>
        <dbReference type="SAM" id="SignalP"/>
    </source>
</evidence>
<evidence type="ECO:0000256" key="1">
    <source>
        <dbReference type="ARBA" id="ARBA00022737"/>
    </source>
</evidence>
<dbReference type="STRING" id="395495.Lcho_3668"/>
<dbReference type="InterPro" id="IPR036116">
    <property type="entry name" value="FN3_sf"/>
</dbReference>
<protein>
    <submittedName>
        <fullName evidence="4">Fibronectin type III domain protein</fullName>
    </submittedName>
</protein>
<dbReference type="eggNOG" id="COG4733">
    <property type="taxonomic scope" value="Bacteria"/>
</dbReference>
<feature type="signal peptide" evidence="2">
    <location>
        <begin position="1"/>
        <end position="28"/>
    </location>
</feature>
<organism evidence="4 5">
    <name type="scientific">Leptothrix cholodnii (strain ATCC 51168 / LMG 8142 / SP-6)</name>
    <name type="common">Leptothrix discophora (strain SP-6)</name>
    <dbReference type="NCBI Taxonomy" id="395495"/>
    <lineage>
        <taxon>Bacteria</taxon>
        <taxon>Pseudomonadati</taxon>
        <taxon>Pseudomonadota</taxon>
        <taxon>Betaproteobacteria</taxon>
        <taxon>Burkholderiales</taxon>
        <taxon>Sphaerotilaceae</taxon>
        <taxon>Leptothrix</taxon>
    </lineage>
</organism>
<dbReference type="KEGG" id="lch:Lcho_3668"/>
<proteinExistence type="predicted"/>
<name>B1Y526_LEPCP</name>
<dbReference type="EMBL" id="CP001013">
    <property type="protein sequence ID" value="ACB35922.1"/>
    <property type="molecule type" value="Genomic_DNA"/>
</dbReference>
<sequence length="836" mass="85896" precursor="true">MTTMFNRKLSVALVAGALELYAASVAHAACPVPNGATPYATGPLNPVDGYAEYVSDSRGTSLQICRNADLCFFDEPVPGNLVSAQTGTGGESFYWLAEASVADATAGFEALLVMAAEATYATAEPTAGEQLTFTRFRLRLDVPQPGVYQVEHPYGVDSYRIEALETGRDLSETFDISFVPDQPDARGKVGPWLTWDPVLAPPPPAGYIGDGATPQPVVGSPCDTNFVRITATDFNGLPIVINANGSNVIRTDLFVVQGQLFDGRVQTPLDADRVTYSRTPERVGQVDAFATSAATAAVTIQDSAGTPAASARLATPTPLTADGNGKFFTSEVLADAPDTTALPGAIDVNALVADGNTDATRLVRALVDQVTITQADYDLSTGLLNIAASSSDTRVPPTLTVQEYLRPVGAPIATVAPPSHVTVMSSAGGWDRVPVRTLAALDQSEPPAAPGAIGAVADSPTQVTLGWSDNADNEGGFEILRNGVLIATTAADATSFVDTAAPQDSTLTYQVVAVNAGGRSAAATITVSTPVLLIAPSALATTAVTGNSVALRWTDNAANEAGYLVLRNGLVIATLAANTAVYTDTTVAPSTAYTYQVQATHARAPAAGSNVITVTTPALISIVAPANLSAVLGTVANSARLNWTDASTGETGYRVQRATITIAANGTATTGAFATITTPSGNLPANATTVQNTGLAANALYAYRVNAVNGATQGPTTQVVRHNGTLPVPAGLRSNVTNGLLGVGATPVGRVPLSWTASTVAAVAGYELERCVGALTVCNAAGATWIPVTRLNGRATRTFNVDGLPSRQAQSFRIRSHTGTVGLTGAWSAAVVGTPR</sequence>
<evidence type="ECO:0000259" key="3">
    <source>
        <dbReference type="PROSITE" id="PS50853"/>
    </source>
</evidence>
<dbReference type="InterPro" id="IPR013783">
    <property type="entry name" value="Ig-like_fold"/>
</dbReference>
<keyword evidence="2" id="KW-0732">Signal</keyword>
<dbReference type="SUPFAM" id="SSF49265">
    <property type="entry name" value="Fibronectin type III"/>
    <property type="match status" value="2"/>
</dbReference>
<dbReference type="SMART" id="SM00060">
    <property type="entry name" value="FN3"/>
    <property type="match status" value="4"/>
</dbReference>
<dbReference type="Proteomes" id="UP000001693">
    <property type="component" value="Chromosome"/>
</dbReference>
<dbReference type="Gene3D" id="2.60.40.10">
    <property type="entry name" value="Immunoglobulins"/>
    <property type="match status" value="3"/>
</dbReference>
<dbReference type="PANTHER" id="PTHR46708">
    <property type="entry name" value="TENASCIN"/>
    <property type="match status" value="1"/>
</dbReference>
<keyword evidence="5" id="KW-1185">Reference proteome</keyword>
<keyword evidence="1" id="KW-0677">Repeat</keyword>
<gene>
    <name evidence="4" type="ordered locus">Lcho_3668</name>
</gene>
<evidence type="ECO:0000313" key="4">
    <source>
        <dbReference type="EMBL" id="ACB35922.1"/>
    </source>
</evidence>
<dbReference type="RefSeq" id="WP_012348669.1">
    <property type="nucleotide sequence ID" value="NC_010524.1"/>
</dbReference>
<dbReference type="Pfam" id="PF00041">
    <property type="entry name" value="fn3"/>
    <property type="match status" value="1"/>
</dbReference>
<dbReference type="InterPro" id="IPR050991">
    <property type="entry name" value="ECM_Regulatory_Proteins"/>
</dbReference>
<evidence type="ECO:0000313" key="5">
    <source>
        <dbReference type="Proteomes" id="UP000001693"/>
    </source>
</evidence>
<dbReference type="CDD" id="cd00063">
    <property type="entry name" value="FN3"/>
    <property type="match status" value="3"/>
</dbReference>
<feature type="chain" id="PRO_5002771174" evidence="2">
    <location>
        <begin position="29"/>
        <end position="836"/>
    </location>
</feature>
<dbReference type="PANTHER" id="PTHR46708:SF2">
    <property type="entry name" value="FIBRONECTIN TYPE-III DOMAIN-CONTAINING PROTEIN"/>
    <property type="match status" value="1"/>
</dbReference>
<reference evidence="4 5" key="1">
    <citation type="submission" date="2008-03" db="EMBL/GenBank/DDBJ databases">
        <title>Complete sequence of Leptothrix cholodnii SP-6.</title>
        <authorList>
            <consortium name="US DOE Joint Genome Institute"/>
            <person name="Copeland A."/>
            <person name="Lucas S."/>
            <person name="Lapidus A."/>
            <person name="Glavina del Rio T."/>
            <person name="Dalin E."/>
            <person name="Tice H."/>
            <person name="Bruce D."/>
            <person name="Goodwin L."/>
            <person name="Pitluck S."/>
            <person name="Chertkov O."/>
            <person name="Brettin T."/>
            <person name="Detter J.C."/>
            <person name="Han C."/>
            <person name="Kuske C.R."/>
            <person name="Schmutz J."/>
            <person name="Larimer F."/>
            <person name="Land M."/>
            <person name="Hauser L."/>
            <person name="Kyrpides N."/>
            <person name="Lykidis A."/>
            <person name="Emerson D."/>
            <person name="Richardson P."/>
        </authorList>
    </citation>
    <scope>NUCLEOTIDE SEQUENCE [LARGE SCALE GENOMIC DNA]</scope>
    <source>
        <strain evidence="5">ATCC 51168 / LMG 8142 / SP-6</strain>
    </source>
</reference>
<dbReference type="InterPro" id="IPR003961">
    <property type="entry name" value="FN3_dom"/>
</dbReference>
<feature type="domain" description="Fibronectin type-III" evidence="3">
    <location>
        <begin position="535"/>
        <end position="619"/>
    </location>
</feature>
<feature type="domain" description="Fibronectin type-III" evidence="3">
    <location>
        <begin position="624"/>
        <end position="728"/>
    </location>
</feature>
<dbReference type="OrthoDB" id="9147460at2"/>
<dbReference type="PROSITE" id="PS50853">
    <property type="entry name" value="FN3"/>
    <property type="match status" value="2"/>
</dbReference>
<accession>B1Y526</accession>
<dbReference type="HOGENOM" id="CLU_343158_0_0_4"/>
<dbReference type="AlphaFoldDB" id="B1Y526"/>